<gene>
    <name evidence="9 11" type="primary">msrB</name>
    <name evidence="11" type="ORF">OLEAN_C22670</name>
</gene>
<accession>R4YSW5</accession>
<dbReference type="OrthoDB" id="9785497at2"/>
<dbReference type="GO" id="GO:0005737">
    <property type="term" value="C:cytoplasm"/>
    <property type="evidence" value="ECO:0007669"/>
    <property type="project" value="TreeGrafter"/>
</dbReference>
<reference evidence="11 12" key="1">
    <citation type="journal article" date="2013" name="Nat. Commun.">
        <title>Genome sequence and functional genomic analysis of the oil-degrading bacterium Oleispira antarctica.</title>
        <authorList>
            <person name="Kube M."/>
            <person name="Chernikova T.N."/>
            <person name="Al-Ramahi Y."/>
            <person name="Beloqui A."/>
            <person name="Lopez-Cortez N."/>
            <person name="Guazzaroni M.E."/>
            <person name="Heipieper H.J."/>
            <person name="Klages S."/>
            <person name="Kotsyurbenko O.R."/>
            <person name="Langer I."/>
            <person name="Nechitaylo T.Y."/>
            <person name="Lunsdorf H."/>
            <person name="Fernandez M."/>
            <person name="Juarez S."/>
            <person name="Ciordia S."/>
            <person name="Singer A."/>
            <person name="Kagan O."/>
            <person name="Egorova O."/>
            <person name="Petit P.A."/>
            <person name="Stogios P."/>
            <person name="Kim Y."/>
            <person name="Tchigvintsev A."/>
            <person name="Flick R."/>
            <person name="Denaro R."/>
            <person name="Genovese M."/>
            <person name="Albar J.P."/>
            <person name="Reva O.N."/>
            <person name="Martinez-Gomariz M."/>
            <person name="Tran H."/>
            <person name="Ferrer M."/>
            <person name="Savchenko A."/>
            <person name="Yakunin A.F."/>
            <person name="Yakimov M.M."/>
            <person name="Golyshina O.V."/>
            <person name="Reinhardt R."/>
            <person name="Golyshin P.N."/>
        </authorList>
    </citation>
    <scope>NUCLEOTIDE SEQUENCE [LARGE SCALE GENOMIC DNA]</scope>
</reference>
<dbReference type="HOGENOM" id="CLU_031040_8_5_6"/>
<evidence type="ECO:0000256" key="4">
    <source>
        <dbReference type="ARBA" id="ARBA00022723"/>
    </source>
</evidence>
<dbReference type="AlphaFoldDB" id="R4YSW5"/>
<dbReference type="FunFam" id="2.170.150.20:FF:000001">
    <property type="entry name" value="Peptide methionine sulfoxide reductase MsrB"/>
    <property type="match status" value="1"/>
</dbReference>
<feature type="binding site" evidence="9">
    <location>
        <position position="51"/>
    </location>
    <ligand>
        <name>Zn(2+)</name>
        <dbReference type="ChEBI" id="CHEBI:29105"/>
    </ligand>
</feature>
<dbReference type="Proteomes" id="UP000032749">
    <property type="component" value="Chromosome"/>
</dbReference>
<dbReference type="PANTHER" id="PTHR10173:SF52">
    <property type="entry name" value="METHIONINE-R-SULFOXIDE REDUCTASE B1"/>
    <property type="match status" value="1"/>
</dbReference>
<dbReference type="PANTHER" id="PTHR10173">
    <property type="entry name" value="METHIONINE SULFOXIDE REDUCTASE"/>
    <property type="match status" value="1"/>
</dbReference>
<dbReference type="InterPro" id="IPR011057">
    <property type="entry name" value="Mss4-like_sf"/>
</dbReference>
<dbReference type="HAMAP" id="MF_01400">
    <property type="entry name" value="MsrB"/>
    <property type="match status" value="1"/>
</dbReference>
<evidence type="ECO:0000256" key="3">
    <source>
        <dbReference type="ARBA" id="ARBA00021130"/>
    </source>
</evidence>
<keyword evidence="12" id="KW-1185">Reference proteome</keyword>
<comment type="catalytic activity">
    <reaction evidence="7 9">
        <text>L-methionyl-[protein] + [thioredoxin]-disulfide + H2O = L-methionyl-(R)-S-oxide-[protein] + [thioredoxin]-dithiol</text>
        <dbReference type="Rhea" id="RHEA:24164"/>
        <dbReference type="Rhea" id="RHEA-COMP:10698"/>
        <dbReference type="Rhea" id="RHEA-COMP:10700"/>
        <dbReference type="Rhea" id="RHEA-COMP:12313"/>
        <dbReference type="Rhea" id="RHEA-COMP:12314"/>
        <dbReference type="ChEBI" id="CHEBI:15377"/>
        <dbReference type="ChEBI" id="CHEBI:16044"/>
        <dbReference type="ChEBI" id="CHEBI:29950"/>
        <dbReference type="ChEBI" id="CHEBI:45764"/>
        <dbReference type="ChEBI" id="CHEBI:50058"/>
        <dbReference type="EC" id="1.8.4.12"/>
    </reaction>
</comment>
<feature type="binding site" evidence="9">
    <location>
        <position position="100"/>
    </location>
    <ligand>
        <name>Zn(2+)</name>
        <dbReference type="ChEBI" id="CHEBI:29105"/>
    </ligand>
</feature>
<dbReference type="Gene3D" id="2.170.150.20">
    <property type="entry name" value="Peptide methionine sulfoxide reductase"/>
    <property type="match status" value="1"/>
</dbReference>
<evidence type="ECO:0000256" key="1">
    <source>
        <dbReference type="ARBA" id="ARBA00007174"/>
    </source>
</evidence>
<name>R4YSW5_OLEAN</name>
<evidence type="ECO:0000256" key="5">
    <source>
        <dbReference type="ARBA" id="ARBA00022833"/>
    </source>
</evidence>
<organism evidence="11 12">
    <name type="scientific">Oleispira antarctica RB-8</name>
    <dbReference type="NCBI Taxonomy" id="698738"/>
    <lineage>
        <taxon>Bacteria</taxon>
        <taxon>Pseudomonadati</taxon>
        <taxon>Pseudomonadota</taxon>
        <taxon>Gammaproteobacteria</taxon>
        <taxon>Oceanospirillales</taxon>
        <taxon>Oceanospirillaceae</taxon>
        <taxon>Oleispira</taxon>
    </lineage>
</organism>
<evidence type="ECO:0000256" key="6">
    <source>
        <dbReference type="ARBA" id="ARBA00023002"/>
    </source>
</evidence>
<comment type="similarity">
    <text evidence="1 9">Belongs to the MsrB Met sulfoxide reductase family.</text>
</comment>
<evidence type="ECO:0000256" key="9">
    <source>
        <dbReference type="HAMAP-Rule" id="MF_01400"/>
    </source>
</evidence>
<dbReference type="PATRIC" id="fig|698738.3.peg.2347"/>
<evidence type="ECO:0000256" key="2">
    <source>
        <dbReference type="ARBA" id="ARBA00012499"/>
    </source>
</evidence>
<dbReference type="STRING" id="698738.OLEAN_C22670"/>
<evidence type="ECO:0000256" key="8">
    <source>
        <dbReference type="ARBA" id="ARBA00075819"/>
    </source>
</evidence>
<dbReference type="GO" id="GO:0008270">
    <property type="term" value="F:zinc ion binding"/>
    <property type="evidence" value="ECO:0007669"/>
    <property type="project" value="UniProtKB-UniRule"/>
</dbReference>
<keyword evidence="4 9" id="KW-0479">Metal-binding</keyword>
<keyword evidence="5 9" id="KW-0862">Zinc</keyword>
<evidence type="ECO:0000313" key="11">
    <source>
        <dbReference type="EMBL" id="CCK76443.1"/>
    </source>
</evidence>
<dbReference type="GO" id="GO:0033743">
    <property type="term" value="F:peptide-methionine (R)-S-oxide reductase activity"/>
    <property type="evidence" value="ECO:0007669"/>
    <property type="project" value="UniProtKB-UniRule"/>
</dbReference>
<feature type="active site" description="Nucleophile" evidence="9">
    <location>
        <position position="123"/>
    </location>
</feature>
<sequence>MSSDKGKIVKTPAEWAEILDDETYFVTQKKGTERPFTGKYHDCEKAGQYQCICCGEVLFDSESKFDAGCGWPSFSQPVAESAVEEHKDISHFMLRTEVVCKRCDAHLGHVFPDGPAPTGLRYCINSASIKLDENKVDKES</sequence>
<protein>
    <recommendedName>
        <fullName evidence="3 9">Peptide methionine sulfoxide reductase MsrB</fullName>
        <ecNumber evidence="2 9">1.8.4.12</ecNumber>
    </recommendedName>
    <alternativeName>
        <fullName evidence="8 9">Peptide-methionine (R)-S-oxide reductase</fullName>
    </alternativeName>
</protein>
<dbReference type="KEGG" id="oai:OLEAN_C22670"/>
<dbReference type="InterPro" id="IPR028427">
    <property type="entry name" value="Met_Sox_Rdtase_MsrB"/>
</dbReference>
<evidence type="ECO:0000259" key="10">
    <source>
        <dbReference type="PROSITE" id="PS51790"/>
    </source>
</evidence>
<dbReference type="NCBIfam" id="TIGR00357">
    <property type="entry name" value="peptide-methionine (R)-S-oxide reductase MsrB"/>
    <property type="match status" value="1"/>
</dbReference>
<dbReference type="InterPro" id="IPR002579">
    <property type="entry name" value="Met_Sox_Rdtase_MsrB_dom"/>
</dbReference>
<dbReference type="EMBL" id="FO203512">
    <property type="protein sequence ID" value="CCK76443.1"/>
    <property type="molecule type" value="Genomic_DNA"/>
</dbReference>
<keyword evidence="6 9" id="KW-0560">Oxidoreductase</keyword>
<dbReference type="Pfam" id="PF01641">
    <property type="entry name" value="SelR"/>
    <property type="match status" value="1"/>
</dbReference>
<feature type="domain" description="MsrB" evidence="10">
    <location>
        <begin position="12"/>
        <end position="134"/>
    </location>
</feature>
<dbReference type="EC" id="1.8.4.12" evidence="2 9"/>
<comment type="cofactor">
    <cofactor evidence="9">
        <name>Zn(2+)</name>
        <dbReference type="ChEBI" id="CHEBI:29105"/>
    </cofactor>
    <text evidence="9">Binds 1 zinc ion per subunit. The zinc ion is important for the structural integrity of the protein.</text>
</comment>
<dbReference type="PROSITE" id="PS51790">
    <property type="entry name" value="MSRB"/>
    <property type="match status" value="1"/>
</dbReference>
<dbReference type="SUPFAM" id="SSF51316">
    <property type="entry name" value="Mss4-like"/>
    <property type="match status" value="1"/>
</dbReference>
<proteinExistence type="inferred from homology"/>
<dbReference type="GO" id="GO:0030091">
    <property type="term" value="P:protein repair"/>
    <property type="evidence" value="ECO:0007669"/>
    <property type="project" value="InterPro"/>
</dbReference>
<feature type="binding site" evidence="9">
    <location>
        <position position="103"/>
    </location>
    <ligand>
        <name>Zn(2+)</name>
        <dbReference type="ChEBI" id="CHEBI:29105"/>
    </ligand>
</feature>
<evidence type="ECO:0000256" key="7">
    <source>
        <dbReference type="ARBA" id="ARBA00048488"/>
    </source>
</evidence>
<evidence type="ECO:0000313" key="12">
    <source>
        <dbReference type="Proteomes" id="UP000032749"/>
    </source>
</evidence>
<feature type="binding site" evidence="9">
    <location>
        <position position="54"/>
    </location>
    <ligand>
        <name>Zn(2+)</name>
        <dbReference type="ChEBI" id="CHEBI:29105"/>
    </ligand>
</feature>
<dbReference type="GO" id="GO:0006979">
    <property type="term" value="P:response to oxidative stress"/>
    <property type="evidence" value="ECO:0007669"/>
    <property type="project" value="InterPro"/>
</dbReference>